<dbReference type="CDD" id="cd06225">
    <property type="entry name" value="HAMP"/>
    <property type="match status" value="1"/>
</dbReference>
<sequence length="809" mass="93795">MRNKTILFLISSVIFVTIALSALNIFNTESEIKSLTLEQKRDAVAHATEQINEFDMFLYSMNNEFLESEKNSIIYINQWFKQNNINPLEVQDETLKKLVNKLDISQIYIIDKNGQIKRTSFEADKGINLINKNNSMKNYLSIIYGKGTINNQGMSFSNKMGKLNRYTYYSPINSDYIIEVSIDVKEYIKNKYGQNYYNFLFKDLFEFSKYLGKSKVSIEIYNSNGDNTWALLDEGKKLNLTDEEFKKLENNNEIIKNKDAVSYYYYQLKVPYKSFINNQKFYVEIKYDSSEILRTEKETILKSVLISSFIIIIFYFIIRRFLNKFIIEKVEKINDGLLEISTGEYSKDILIGGKDEFAQIALNINIMKNQIKDRENKISTMAYYDPVTDLPNKAFLQRELNDRIYMLDEYSGIRTMIILQIHNFAKITDILGPIAGEEVLLTIVSFLKSKWKTAFIARKSDNEFAMLEDFENEQDMKEKMENLMIELGKENFILSKSIYTIFNAGVVIYPDHGTTSEELFKNGDLALHNIENRGHNEYLYYSEEMEKRLIDRLVMEKELKEALIKDEIKVVYQPKVDVKTGKIKSAEALVRWEKQNGEKIFPNEFIPLAEETGLIIDIGNYVLRKSCMQMKEWREKNLPRLKVSVNLSVVQFQQKNLQNLIENILKEAGLEPDALELEITESLLIEDISKCNKVLEDIRKSGVHIALDDFGKGYSSLNYLKNLGIDTLKIDKAFVDDIVSLNDKQIIIDSLIEMAHGLNISVVSEGVENSTQVEYLQVQGCDELQGYFFSKPISAEAFEQILIKDAKLL</sequence>
<dbReference type="CDD" id="cd01949">
    <property type="entry name" value="GGDEF"/>
    <property type="match status" value="1"/>
</dbReference>
<keyword evidence="1" id="KW-0472">Membrane</keyword>
<name>A0A949WVE0_9CLOT</name>
<dbReference type="SMART" id="SM00304">
    <property type="entry name" value="HAMP"/>
    <property type="match status" value="1"/>
</dbReference>
<dbReference type="PROSITE" id="PS50887">
    <property type="entry name" value="GGDEF"/>
    <property type="match status" value="1"/>
</dbReference>
<evidence type="ECO:0000259" key="2">
    <source>
        <dbReference type="PROSITE" id="PS50883"/>
    </source>
</evidence>
<dbReference type="PANTHER" id="PTHR33121">
    <property type="entry name" value="CYCLIC DI-GMP PHOSPHODIESTERASE PDEF"/>
    <property type="match status" value="1"/>
</dbReference>
<dbReference type="Proteomes" id="UP000694308">
    <property type="component" value="Unassembled WGS sequence"/>
</dbReference>
<organism evidence="5 6">
    <name type="scientific">Clostridium thailandense</name>
    <dbReference type="NCBI Taxonomy" id="2794346"/>
    <lineage>
        <taxon>Bacteria</taxon>
        <taxon>Bacillati</taxon>
        <taxon>Bacillota</taxon>
        <taxon>Clostridia</taxon>
        <taxon>Eubacteriales</taxon>
        <taxon>Clostridiaceae</taxon>
        <taxon>Clostridium</taxon>
    </lineage>
</organism>
<protein>
    <submittedName>
        <fullName evidence="5">EAL domain-containing protein</fullName>
    </submittedName>
</protein>
<dbReference type="Pfam" id="PF00990">
    <property type="entry name" value="GGDEF"/>
    <property type="match status" value="1"/>
</dbReference>
<keyword evidence="1" id="KW-1133">Transmembrane helix</keyword>
<dbReference type="InterPro" id="IPR050706">
    <property type="entry name" value="Cyclic-di-GMP_PDE-like"/>
</dbReference>
<gene>
    <name evidence="5" type="ORF">I6U48_11715</name>
</gene>
<evidence type="ECO:0000259" key="4">
    <source>
        <dbReference type="PROSITE" id="PS50887"/>
    </source>
</evidence>
<dbReference type="PROSITE" id="PS50885">
    <property type="entry name" value="HAMP"/>
    <property type="match status" value="1"/>
</dbReference>
<dbReference type="SMART" id="SM00267">
    <property type="entry name" value="GGDEF"/>
    <property type="match status" value="1"/>
</dbReference>
<feature type="domain" description="GGDEF" evidence="4">
    <location>
        <begin position="412"/>
        <end position="543"/>
    </location>
</feature>
<dbReference type="GO" id="GO:0016020">
    <property type="term" value="C:membrane"/>
    <property type="evidence" value="ECO:0007669"/>
    <property type="project" value="InterPro"/>
</dbReference>
<evidence type="ECO:0000313" key="6">
    <source>
        <dbReference type="Proteomes" id="UP000694308"/>
    </source>
</evidence>
<dbReference type="InterPro" id="IPR003660">
    <property type="entry name" value="HAMP_dom"/>
</dbReference>
<evidence type="ECO:0000313" key="5">
    <source>
        <dbReference type="EMBL" id="MBV7273577.1"/>
    </source>
</evidence>
<dbReference type="PROSITE" id="PS50883">
    <property type="entry name" value="EAL"/>
    <property type="match status" value="1"/>
</dbReference>
<feature type="transmembrane region" description="Helical" evidence="1">
    <location>
        <begin position="300"/>
        <end position="318"/>
    </location>
</feature>
<dbReference type="GO" id="GO:0007165">
    <property type="term" value="P:signal transduction"/>
    <property type="evidence" value="ECO:0007669"/>
    <property type="project" value="InterPro"/>
</dbReference>
<dbReference type="InterPro" id="IPR000160">
    <property type="entry name" value="GGDEF_dom"/>
</dbReference>
<accession>A0A949WVE0</accession>
<dbReference type="GO" id="GO:0071111">
    <property type="term" value="F:cyclic-guanylate-specific phosphodiesterase activity"/>
    <property type="evidence" value="ECO:0007669"/>
    <property type="project" value="InterPro"/>
</dbReference>
<evidence type="ECO:0000256" key="1">
    <source>
        <dbReference type="SAM" id="Phobius"/>
    </source>
</evidence>
<proteinExistence type="predicted"/>
<dbReference type="AlphaFoldDB" id="A0A949WVE0"/>
<dbReference type="InterPro" id="IPR001633">
    <property type="entry name" value="EAL_dom"/>
</dbReference>
<dbReference type="Pfam" id="PF00563">
    <property type="entry name" value="EAL"/>
    <property type="match status" value="1"/>
</dbReference>
<comment type="caution">
    <text evidence="5">The sequence shown here is derived from an EMBL/GenBank/DDBJ whole genome shotgun (WGS) entry which is preliminary data.</text>
</comment>
<keyword evidence="6" id="KW-1185">Reference proteome</keyword>
<keyword evidence="1" id="KW-0812">Transmembrane</keyword>
<feature type="domain" description="HAMP" evidence="3">
    <location>
        <begin position="324"/>
        <end position="376"/>
    </location>
</feature>
<dbReference type="PANTHER" id="PTHR33121:SF71">
    <property type="entry name" value="OXYGEN SENSOR PROTEIN DOSP"/>
    <property type="match status" value="1"/>
</dbReference>
<reference evidence="5" key="1">
    <citation type="submission" date="2020-12" db="EMBL/GenBank/DDBJ databases">
        <title>Clostridium thailandense sp. nov., a novel acetogenic bacterium isolated from peat land soil in Thailand.</title>
        <authorList>
            <person name="Chaikitkaew S."/>
            <person name="Birkeland N.K."/>
        </authorList>
    </citation>
    <scope>NUCLEOTIDE SEQUENCE</scope>
    <source>
        <strain evidence="5">PL3</strain>
    </source>
</reference>
<dbReference type="CDD" id="cd01948">
    <property type="entry name" value="EAL"/>
    <property type="match status" value="1"/>
</dbReference>
<dbReference type="NCBIfam" id="TIGR00254">
    <property type="entry name" value="GGDEF"/>
    <property type="match status" value="1"/>
</dbReference>
<dbReference type="RefSeq" id="WP_218320646.1">
    <property type="nucleotide sequence ID" value="NZ_JAEEGC010000050.1"/>
</dbReference>
<feature type="domain" description="EAL" evidence="2">
    <location>
        <begin position="552"/>
        <end position="806"/>
    </location>
</feature>
<dbReference type="SMART" id="SM00052">
    <property type="entry name" value="EAL"/>
    <property type="match status" value="1"/>
</dbReference>
<dbReference type="EMBL" id="JAEEGC010000050">
    <property type="protein sequence ID" value="MBV7273577.1"/>
    <property type="molecule type" value="Genomic_DNA"/>
</dbReference>
<evidence type="ECO:0000259" key="3">
    <source>
        <dbReference type="PROSITE" id="PS50885"/>
    </source>
</evidence>